<protein>
    <submittedName>
        <fullName evidence="3">Uncharacterized protein</fullName>
    </submittedName>
</protein>
<keyword evidence="2" id="KW-0472">Membrane</keyword>
<evidence type="ECO:0000313" key="4">
    <source>
        <dbReference type="Proteomes" id="UP000801492"/>
    </source>
</evidence>
<sequence>MDHSNALLDDNSSISILPLAALLTGSLLTLGLAVLLVIVLAVRRSRHRHCAQSHCGHQLELSKAPKVTPQASRPNSMLEINTGDQRYVVAYTLKPAADCVNQSPVSAPIDHQPDILNTPRGADSGTPPSAGGALPRPDALFTPPGDRNRPNPIFNNFCMFQCHADISSSPETCAIQTATIGRPRTRPKDASFSTFATMRRDHIITDSIPGPESCV</sequence>
<organism evidence="3 4">
    <name type="scientific">Ignelater luminosus</name>
    <name type="common">Cucubano</name>
    <name type="synonym">Pyrophorus luminosus</name>
    <dbReference type="NCBI Taxonomy" id="2038154"/>
    <lineage>
        <taxon>Eukaryota</taxon>
        <taxon>Metazoa</taxon>
        <taxon>Ecdysozoa</taxon>
        <taxon>Arthropoda</taxon>
        <taxon>Hexapoda</taxon>
        <taxon>Insecta</taxon>
        <taxon>Pterygota</taxon>
        <taxon>Neoptera</taxon>
        <taxon>Endopterygota</taxon>
        <taxon>Coleoptera</taxon>
        <taxon>Polyphaga</taxon>
        <taxon>Elateriformia</taxon>
        <taxon>Elateroidea</taxon>
        <taxon>Elateridae</taxon>
        <taxon>Agrypninae</taxon>
        <taxon>Pyrophorini</taxon>
        <taxon>Ignelater</taxon>
    </lineage>
</organism>
<dbReference type="AlphaFoldDB" id="A0A8K0GF59"/>
<proteinExistence type="predicted"/>
<keyword evidence="2" id="KW-1133">Transmembrane helix</keyword>
<keyword evidence="2" id="KW-0812">Transmembrane</keyword>
<keyword evidence="4" id="KW-1185">Reference proteome</keyword>
<dbReference type="OrthoDB" id="10055806at2759"/>
<evidence type="ECO:0000256" key="1">
    <source>
        <dbReference type="SAM" id="MobiDB-lite"/>
    </source>
</evidence>
<reference evidence="3" key="1">
    <citation type="submission" date="2019-08" db="EMBL/GenBank/DDBJ databases">
        <title>The genome of the North American firefly Photinus pyralis.</title>
        <authorList>
            <consortium name="Photinus pyralis genome working group"/>
            <person name="Fallon T.R."/>
            <person name="Sander Lower S.E."/>
            <person name="Weng J.-K."/>
        </authorList>
    </citation>
    <scope>NUCLEOTIDE SEQUENCE</scope>
    <source>
        <strain evidence="3">TRF0915ILg1</strain>
        <tissue evidence="3">Whole body</tissue>
    </source>
</reference>
<gene>
    <name evidence="3" type="ORF">ILUMI_03801</name>
</gene>
<dbReference type="EMBL" id="VTPC01001315">
    <property type="protein sequence ID" value="KAF2902385.1"/>
    <property type="molecule type" value="Genomic_DNA"/>
</dbReference>
<accession>A0A8K0GF59</accession>
<comment type="caution">
    <text evidence="3">The sequence shown here is derived from an EMBL/GenBank/DDBJ whole genome shotgun (WGS) entry which is preliminary data.</text>
</comment>
<evidence type="ECO:0000313" key="3">
    <source>
        <dbReference type="EMBL" id="KAF2902385.1"/>
    </source>
</evidence>
<name>A0A8K0GF59_IGNLU</name>
<feature type="transmembrane region" description="Helical" evidence="2">
    <location>
        <begin position="20"/>
        <end position="42"/>
    </location>
</feature>
<dbReference type="Proteomes" id="UP000801492">
    <property type="component" value="Unassembled WGS sequence"/>
</dbReference>
<evidence type="ECO:0000256" key="2">
    <source>
        <dbReference type="SAM" id="Phobius"/>
    </source>
</evidence>
<feature type="region of interest" description="Disordered" evidence="1">
    <location>
        <begin position="108"/>
        <end position="147"/>
    </location>
</feature>